<reference evidence="2 3" key="3">
    <citation type="journal article" name="Genome Announc.">
        <title>Improved Draft Genome Sequence of Clostridium pasteurianum Strain ATCC 6013 (DSM 525) Using a Hybrid Next-Generation Sequencing Approach.</title>
        <authorList>
            <person name="Pyne M.E."/>
            <person name="Utturkar S."/>
            <person name="Brown S.D."/>
            <person name="Moo-Young M."/>
            <person name="Chung D.A."/>
            <person name="Chou C.P."/>
        </authorList>
    </citation>
    <scope>NUCLEOTIDE SEQUENCE [LARGE SCALE GENOMIC DNA]</scope>
    <source>
        <strain evidence="2 3">ATCC 6013</strain>
    </source>
</reference>
<dbReference type="EMBL" id="CP009268">
    <property type="protein sequence ID" value="AJA50887.1"/>
    <property type="molecule type" value="Genomic_DNA"/>
</dbReference>
<dbReference type="GeneID" id="93073011"/>
<dbReference type="EMBL" id="JPGY02000001">
    <property type="protein sequence ID" value="KRU13104.1"/>
    <property type="molecule type" value="Genomic_DNA"/>
</dbReference>
<dbReference type="AlphaFoldDB" id="A0A0H3J0N1"/>
<gene>
    <name evidence="1" type="ORF">CLPA_c07990</name>
    <name evidence="2" type="ORF">CP6013_02352</name>
</gene>
<dbReference type="KEGG" id="cpat:CLPA_c07990"/>
<dbReference type="PATRIC" id="fig|1262449.3.peg.3219"/>
<dbReference type="Proteomes" id="UP000028042">
    <property type="component" value="Unassembled WGS sequence"/>
</dbReference>
<keyword evidence="4" id="KW-1185">Reference proteome</keyword>
<accession>A0A0H3J0N1</accession>
<sequence length="77" mass="8430">MNRNINKFLLGTAAGIIVCKILSKNKKHLKSAAVNILSKTVDIKDEVSGFCSGVSEEALKNSRKNHITNIENTSEDE</sequence>
<reference evidence="2" key="2">
    <citation type="submission" date="2015-10" db="EMBL/GenBank/DDBJ databases">
        <title>Improved Draft Genome Sequence of Clostridium pasteurianum Strain ATCC 6013 (DSM 525) Using a Hybrid Next-Generation Sequencing Approach.</title>
        <authorList>
            <person name="Pyne M.E."/>
            <person name="Utturkar S.M."/>
            <person name="Brown S.D."/>
            <person name="Moo-Young M."/>
            <person name="Chung D.A."/>
            <person name="Chou P.C."/>
        </authorList>
    </citation>
    <scope>NUCLEOTIDE SEQUENCE</scope>
    <source>
        <strain evidence="2">ATCC 6013</strain>
    </source>
</reference>
<evidence type="ECO:0000313" key="2">
    <source>
        <dbReference type="EMBL" id="KRU13104.1"/>
    </source>
</evidence>
<organism evidence="1 4">
    <name type="scientific">Clostridium pasteurianum DSM 525 = ATCC 6013</name>
    <dbReference type="NCBI Taxonomy" id="1262449"/>
    <lineage>
        <taxon>Bacteria</taxon>
        <taxon>Bacillati</taxon>
        <taxon>Bacillota</taxon>
        <taxon>Clostridia</taxon>
        <taxon>Eubacteriales</taxon>
        <taxon>Clostridiaceae</taxon>
        <taxon>Clostridium</taxon>
    </lineage>
</organism>
<evidence type="ECO:0000313" key="4">
    <source>
        <dbReference type="Proteomes" id="UP000030905"/>
    </source>
</evidence>
<dbReference type="RefSeq" id="WP_003446932.1">
    <property type="nucleotide sequence ID" value="NZ_ANZB01000013.1"/>
</dbReference>
<dbReference type="KEGG" id="cpae:CPAST_c07990"/>
<proteinExistence type="predicted"/>
<reference evidence="1 4" key="1">
    <citation type="journal article" date="2015" name="Genome Announc.">
        <title>Complete Genome Sequence of the Nitrogen-Fixing and Solvent-Producing Clostridium pasteurianum DSM 525.</title>
        <authorList>
            <person name="Poehlein A."/>
            <person name="Grosse-Honebrink A."/>
            <person name="Zhang Y."/>
            <person name="Minton N.P."/>
            <person name="Daniel R."/>
        </authorList>
    </citation>
    <scope>NUCLEOTIDE SEQUENCE [LARGE SCALE GENOMIC DNA]</scope>
    <source>
        <strain evidence="1">DSM 525</strain>
        <strain evidence="4">DSM 525 / ATCC 6013</strain>
    </source>
</reference>
<evidence type="ECO:0000313" key="3">
    <source>
        <dbReference type="Proteomes" id="UP000028042"/>
    </source>
</evidence>
<dbReference type="Proteomes" id="UP000030905">
    <property type="component" value="Chromosome"/>
</dbReference>
<protein>
    <submittedName>
        <fullName evidence="1">Uncharacterized protein</fullName>
    </submittedName>
</protein>
<evidence type="ECO:0000313" key="1">
    <source>
        <dbReference type="EMBL" id="AJA50887.1"/>
    </source>
</evidence>
<name>A0A0H3J0N1_CLOPA</name>